<sequence length="155" mass="16608">MGNQASTQVLQQGVDLFSDVTDFLGDRNSQKTAASNARDRAALIETDAAGAAHDTRRRAVQDAAGLRGERERVRSRGNAGWGGSGLAMSGSKALIRDAERLKDRQAEEDVLFKGEMNARSGLRSARSSANALRIDENVSPARSTLSMGSKIYGRN</sequence>
<accession>A0A1J5MST7</accession>
<dbReference type="Proteomes" id="UP000181901">
    <property type="component" value="Unassembled WGS sequence"/>
</dbReference>
<proteinExistence type="predicted"/>
<reference evidence="2 3" key="1">
    <citation type="submission" date="2015-09" db="EMBL/GenBank/DDBJ databases">
        <title>Genome of Desulfovibrio dechloracetivorans BerOc1, a mercury methylating strain isolated from highly hydrocarbons and metals contaminated coastal sediments.</title>
        <authorList>
            <person name="Goni Urriza M."/>
            <person name="Gassie C."/>
            <person name="Bouchez O."/>
            <person name="Klopp C."/>
            <person name="Ranchou-Peyruse A."/>
            <person name="Remy G."/>
        </authorList>
    </citation>
    <scope>NUCLEOTIDE SEQUENCE [LARGE SCALE GENOMIC DNA]</scope>
    <source>
        <strain evidence="2 3">BerOc1</strain>
    </source>
</reference>
<dbReference type="OrthoDB" id="5465133at2"/>
<dbReference type="EMBL" id="LKAQ01000004">
    <property type="protein sequence ID" value="OIQ49669.1"/>
    <property type="molecule type" value="Genomic_DNA"/>
</dbReference>
<gene>
    <name evidence="2" type="ORF">BerOc1_01594</name>
</gene>
<evidence type="ECO:0000313" key="3">
    <source>
        <dbReference type="Proteomes" id="UP000181901"/>
    </source>
</evidence>
<feature type="region of interest" description="Disordered" evidence="1">
    <location>
        <begin position="62"/>
        <end position="88"/>
    </location>
</feature>
<evidence type="ECO:0000256" key="1">
    <source>
        <dbReference type="SAM" id="MobiDB-lite"/>
    </source>
</evidence>
<protein>
    <submittedName>
        <fullName evidence="2">Uncharacterized protein</fullName>
    </submittedName>
</protein>
<evidence type="ECO:0000313" key="2">
    <source>
        <dbReference type="EMBL" id="OIQ49669.1"/>
    </source>
</evidence>
<organism evidence="2 3">
    <name type="scientific">Pseudodesulfovibrio hydrargyri</name>
    <dbReference type="NCBI Taxonomy" id="2125990"/>
    <lineage>
        <taxon>Bacteria</taxon>
        <taxon>Pseudomonadati</taxon>
        <taxon>Thermodesulfobacteriota</taxon>
        <taxon>Desulfovibrionia</taxon>
        <taxon>Desulfovibrionales</taxon>
        <taxon>Desulfovibrionaceae</taxon>
    </lineage>
</organism>
<comment type="caution">
    <text evidence="2">The sequence shown here is derived from an EMBL/GenBank/DDBJ whole genome shotgun (WGS) entry which is preliminary data.</text>
</comment>
<dbReference type="AlphaFoldDB" id="A0A1J5MST7"/>
<keyword evidence="3" id="KW-1185">Reference proteome</keyword>
<dbReference type="RefSeq" id="WP_071545164.1">
    <property type="nucleotide sequence ID" value="NZ_LKAQ01000004.1"/>
</dbReference>
<name>A0A1J5MST7_9BACT</name>